<organism evidence="2 3">
    <name type="scientific">Pseudonocardia parietis</name>
    <dbReference type="NCBI Taxonomy" id="570936"/>
    <lineage>
        <taxon>Bacteria</taxon>
        <taxon>Bacillati</taxon>
        <taxon>Actinomycetota</taxon>
        <taxon>Actinomycetes</taxon>
        <taxon>Pseudonocardiales</taxon>
        <taxon>Pseudonocardiaceae</taxon>
        <taxon>Pseudonocardia</taxon>
    </lineage>
</organism>
<evidence type="ECO:0000313" key="2">
    <source>
        <dbReference type="EMBL" id="MBP2364980.1"/>
    </source>
</evidence>
<feature type="region of interest" description="Disordered" evidence="1">
    <location>
        <begin position="101"/>
        <end position="129"/>
    </location>
</feature>
<feature type="compositionally biased region" description="Polar residues" evidence="1">
    <location>
        <begin position="108"/>
        <end position="117"/>
    </location>
</feature>
<dbReference type="RefSeq" id="WP_245350657.1">
    <property type="nucleotide sequence ID" value="NZ_JAGINU010000001.1"/>
</dbReference>
<keyword evidence="3" id="KW-1185">Reference proteome</keyword>
<accession>A0ABS4VM29</accession>
<dbReference type="Proteomes" id="UP001519295">
    <property type="component" value="Unassembled WGS sequence"/>
</dbReference>
<evidence type="ECO:0008006" key="4">
    <source>
        <dbReference type="Google" id="ProtNLM"/>
    </source>
</evidence>
<name>A0ABS4VM29_9PSEU</name>
<proteinExistence type="predicted"/>
<dbReference type="EMBL" id="JAGINU010000001">
    <property type="protein sequence ID" value="MBP2364980.1"/>
    <property type="molecule type" value="Genomic_DNA"/>
</dbReference>
<comment type="caution">
    <text evidence="2">The sequence shown here is derived from an EMBL/GenBank/DDBJ whole genome shotgun (WGS) entry which is preliminary data.</text>
</comment>
<evidence type="ECO:0000256" key="1">
    <source>
        <dbReference type="SAM" id="MobiDB-lite"/>
    </source>
</evidence>
<gene>
    <name evidence="2" type="ORF">JOF36_000676</name>
</gene>
<evidence type="ECO:0000313" key="3">
    <source>
        <dbReference type="Proteomes" id="UP001519295"/>
    </source>
</evidence>
<sequence length="129" mass="14141">MTIDASLPRGSASDSLMTQVNAGNVLAVHRVLQEQSETMLTALGHAAWMNDIPRCADDPVSEDAKRLFQPKVMAIIATHTAHCNEIREAATRLHEAARQYGFTEDQIETSLRSSPTPEASRPMPEGWQG</sequence>
<reference evidence="2 3" key="1">
    <citation type="submission" date="2021-03" db="EMBL/GenBank/DDBJ databases">
        <title>Sequencing the genomes of 1000 actinobacteria strains.</title>
        <authorList>
            <person name="Klenk H.-P."/>
        </authorList>
    </citation>
    <scope>NUCLEOTIDE SEQUENCE [LARGE SCALE GENOMIC DNA]</scope>
    <source>
        <strain evidence="2 3">DSM 45256</strain>
    </source>
</reference>
<protein>
    <recommendedName>
        <fullName evidence="4">PE family protein</fullName>
    </recommendedName>
</protein>